<proteinExistence type="predicted"/>
<dbReference type="RefSeq" id="WP_003926584.1">
    <property type="nucleotide sequence ID" value="NZ_BCTB01000018.1"/>
</dbReference>
<dbReference type="Proteomes" id="UP000069654">
    <property type="component" value="Unassembled WGS sequence"/>
</dbReference>
<name>A0A100XFR6_MYCTH</name>
<evidence type="ECO:0000313" key="2">
    <source>
        <dbReference type="EMBL" id="GAT15689.1"/>
    </source>
</evidence>
<evidence type="ECO:0000256" key="1">
    <source>
        <dbReference type="SAM" id="Phobius"/>
    </source>
</evidence>
<accession>A0A100XFR6</accession>
<dbReference type="OrthoDB" id="4629731at2"/>
<evidence type="ECO:0000313" key="3">
    <source>
        <dbReference type="Proteomes" id="UP000069654"/>
    </source>
</evidence>
<keyword evidence="1" id="KW-0472">Membrane</keyword>
<organism evidence="2 3">
    <name type="scientific">Mycolicibacterium thermoresistibile</name>
    <name type="common">Mycobacterium thermoresistibile</name>
    <dbReference type="NCBI Taxonomy" id="1797"/>
    <lineage>
        <taxon>Bacteria</taxon>
        <taxon>Bacillati</taxon>
        <taxon>Actinomycetota</taxon>
        <taxon>Actinomycetes</taxon>
        <taxon>Mycobacteriales</taxon>
        <taxon>Mycobacteriaceae</taxon>
        <taxon>Mycolicibacterium</taxon>
    </lineage>
</organism>
<reference evidence="3" key="2">
    <citation type="submission" date="2016-02" db="EMBL/GenBank/DDBJ databases">
        <title>Draft genome sequence of five rapidly growing Mycobacterium species.</title>
        <authorList>
            <person name="Katahira K."/>
            <person name="Gotou Y."/>
            <person name="Iida K."/>
            <person name="Ogura Y."/>
            <person name="Hayashi T."/>
        </authorList>
    </citation>
    <scope>NUCLEOTIDE SEQUENCE [LARGE SCALE GENOMIC DNA]</scope>
    <source>
        <strain evidence="3">JCM6362</strain>
    </source>
</reference>
<reference evidence="2 3" key="1">
    <citation type="journal article" date="2016" name="Genome Announc.">
        <title>Draft Genome Sequences of Five Rapidly Growing Mycobacterium Species, M. thermoresistibile, M. fortuitum subsp. acetamidolyticum, M. canariasense, M. brisbanense, and M. novocastrense.</title>
        <authorList>
            <person name="Katahira K."/>
            <person name="Ogura Y."/>
            <person name="Gotoh Y."/>
            <person name="Hayashi T."/>
        </authorList>
    </citation>
    <scope>NUCLEOTIDE SEQUENCE [LARGE SCALE GENOMIC DNA]</scope>
    <source>
        <strain evidence="2 3">JCM6362</strain>
    </source>
</reference>
<feature type="transmembrane region" description="Helical" evidence="1">
    <location>
        <begin position="67"/>
        <end position="88"/>
    </location>
</feature>
<feature type="transmembrane region" description="Helical" evidence="1">
    <location>
        <begin position="36"/>
        <end position="55"/>
    </location>
</feature>
<dbReference type="EMBL" id="BCTB01000018">
    <property type="protein sequence ID" value="GAT15689.1"/>
    <property type="molecule type" value="Genomic_DNA"/>
</dbReference>
<gene>
    <name evidence="2" type="ORF">RMCT_2659</name>
</gene>
<evidence type="ECO:0008006" key="4">
    <source>
        <dbReference type="Google" id="ProtNLM"/>
    </source>
</evidence>
<keyword evidence="1" id="KW-0812">Transmembrane</keyword>
<dbReference type="OMA" id="VAGHILW"/>
<sequence length="89" mass="9629">MRNTVLAGIGGLLLGHTLWLVAISLAMGSSRVNTWVLVIAAVTAVTAAAAIWLGLRRYRQRSHVWAAFLWSLPVLPVLFTLSVLAATYL</sequence>
<comment type="caution">
    <text evidence="2">The sequence shown here is derived from an EMBL/GenBank/DDBJ whole genome shotgun (WGS) entry which is preliminary data.</text>
</comment>
<dbReference type="STRING" id="1797.RMCT_2659"/>
<dbReference type="AlphaFoldDB" id="A0A100XFR6"/>
<keyword evidence="1" id="KW-1133">Transmembrane helix</keyword>
<protein>
    <recommendedName>
        <fullName evidence="4">Transmembrane protein</fullName>
    </recommendedName>
</protein>